<dbReference type="Proteomes" id="UP001550739">
    <property type="component" value="Unassembled WGS sequence"/>
</dbReference>
<gene>
    <name evidence="1" type="ORF">AB0E89_23005</name>
</gene>
<evidence type="ECO:0000313" key="2">
    <source>
        <dbReference type="Proteomes" id="UP001550739"/>
    </source>
</evidence>
<organism evidence="1 2">
    <name type="scientific">Streptomyces sp. 900129855</name>
    <dbReference type="NCBI Taxonomy" id="3155129"/>
    <lineage>
        <taxon>Bacteria</taxon>
        <taxon>Bacillati</taxon>
        <taxon>Actinomycetota</taxon>
        <taxon>Actinomycetes</taxon>
        <taxon>Kitasatosporales</taxon>
        <taxon>Streptomycetaceae</taxon>
        <taxon>Streptomyces</taxon>
    </lineage>
</organism>
<comment type="caution">
    <text evidence="1">The sequence shown here is derived from an EMBL/GenBank/DDBJ whole genome shotgun (WGS) entry which is preliminary data.</text>
</comment>
<name>A0ABV2ZLN5_9ACTN</name>
<evidence type="ECO:0000313" key="1">
    <source>
        <dbReference type="EMBL" id="MEU3783380.1"/>
    </source>
</evidence>
<keyword evidence="2" id="KW-1185">Reference proteome</keyword>
<dbReference type="EMBL" id="JBEZVE010000012">
    <property type="protein sequence ID" value="MEU3783380.1"/>
    <property type="molecule type" value="Genomic_DNA"/>
</dbReference>
<sequence>MDQSTREQLLHAEAAKHGVTPTAIDHAVSVIAAVQRRDRADYAAHFGGELTPDRWLSGYGVSGFDELCAFAAQQAGLGDAGGELVRRIVSAIAPEPEAREDDRPVHWWARPLADPAEADFAAYRVTCDHPSADTVSGTDWSGARLRRALTTATHHGQGAACLEEATGTVVFTDAGLPHGAYIARPAPKRGRPSCATCGLWEHEHTLLATHDSCQQFATASS</sequence>
<dbReference type="RefSeq" id="WP_361704503.1">
    <property type="nucleotide sequence ID" value="NZ_JBEZVE010000012.1"/>
</dbReference>
<accession>A0ABV2ZLN5</accession>
<proteinExistence type="predicted"/>
<reference evidence="1 2" key="1">
    <citation type="submission" date="2024-06" db="EMBL/GenBank/DDBJ databases">
        <title>The Natural Products Discovery Center: Release of the First 8490 Sequenced Strains for Exploring Actinobacteria Biosynthetic Diversity.</title>
        <authorList>
            <person name="Kalkreuter E."/>
            <person name="Kautsar S.A."/>
            <person name="Yang D."/>
            <person name="Bader C.D."/>
            <person name="Teijaro C.N."/>
            <person name="Fluegel L."/>
            <person name="Davis C.M."/>
            <person name="Simpson J.R."/>
            <person name="Lauterbach L."/>
            <person name="Steele A.D."/>
            <person name="Gui C."/>
            <person name="Meng S."/>
            <person name="Li G."/>
            <person name="Viehrig K."/>
            <person name="Ye F."/>
            <person name="Su P."/>
            <person name="Kiefer A.F."/>
            <person name="Nichols A."/>
            <person name="Cepeda A.J."/>
            <person name="Yan W."/>
            <person name="Fan B."/>
            <person name="Jiang Y."/>
            <person name="Adhikari A."/>
            <person name="Zheng C.-J."/>
            <person name="Schuster L."/>
            <person name="Cowan T.M."/>
            <person name="Smanski M.J."/>
            <person name="Chevrette M.G."/>
            <person name="De Carvalho L.P.S."/>
            <person name="Shen B."/>
        </authorList>
    </citation>
    <scope>NUCLEOTIDE SEQUENCE [LARGE SCALE GENOMIC DNA]</scope>
    <source>
        <strain evidence="1 2">NPDC033843</strain>
    </source>
</reference>
<protein>
    <submittedName>
        <fullName evidence="1">Uncharacterized protein</fullName>
    </submittedName>
</protein>